<dbReference type="InterPro" id="IPR034686">
    <property type="entry name" value="Terpene_cyclase-like_2"/>
</dbReference>
<accession>A0A117PYW3</accession>
<dbReference type="RefSeq" id="WP_067135470.1">
    <property type="nucleotide sequence ID" value="NZ_JBFACD010000088.1"/>
</dbReference>
<dbReference type="Pfam" id="PF19086">
    <property type="entry name" value="Terpene_syn_C_2"/>
    <property type="match status" value="1"/>
</dbReference>
<keyword evidence="2" id="KW-0479">Metal-binding</keyword>
<organism evidence="3 4">
    <name type="scientific">Streptomyces yokosukanensis</name>
    <dbReference type="NCBI Taxonomy" id="67386"/>
    <lineage>
        <taxon>Bacteria</taxon>
        <taxon>Bacillati</taxon>
        <taxon>Actinomycetota</taxon>
        <taxon>Actinomycetes</taxon>
        <taxon>Kitasatosporales</taxon>
        <taxon>Streptomycetaceae</taxon>
        <taxon>Streptomyces</taxon>
    </lineage>
</organism>
<comment type="similarity">
    <text evidence="2">Belongs to the terpene synthase family.</text>
</comment>
<name>A0A117PYW3_9ACTN</name>
<dbReference type="EMBL" id="LMWN01000064">
    <property type="protein sequence ID" value="KUM99423.1"/>
    <property type="molecule type" value="Genomic_DNA"/>
</dbReference>
<evidence type="ECO:0000313" key="3">
    <source>
        <dbReference type="EMBL" id="KUM99423.1"/>
    </source>
</evidence>
<sequence>MESSSEFTLPPFYCPLPAACSPLTEAAGAHALEWMASYGFCDVPATRDRIHDAQVHRLLGLMVPQVENEEVFLTLTCFANLVLLAEDLLFDASPPTGGLSGIIEQAGRVMRVLESPGYRVSAADDPYTLALVDVMSRMRAESSPARVGRLVHEMRRCFAGAIRGINAVQQLGRLTEDQYLSIRLDDVAGHLTVAIIEMCGAEPLADDAWQSPAVLACLESAGMVGALDNDLFSYRKESVHDLNLINVLQETRGLSLQRAVDETMVVRDRVMQLFLRLRDELLVSAPRPLRYLLVQLSQALRGHVEWGLTAPRHTGARAVAASAGEAIAPATCWADSPSSTDASAPHYPSISWWWDLIGRSHGASAPSTRE</sequence>
<comment type="caution">
    <text evidence="3">The sequence shown here is derived from an EMBL/GenBank/DDBJ whole genome shotgun (WGS) entry which is preliminary data.</text>
</comment>
<keyword evidence="4" id="KW-1185">Reference proteome</keyword>
<dbReference type="STRING" id="67386.AQI95_39190"/>
<reference evidence="3 4" key="1">
    <citation type="submission" date="2015-10" db="EMBL/GenBank/DDBJ databases">
        <title>Draft genome sequence of Streptomyces yokosukanensis DSM 40224, type strain for the species Streptomyces yokosukanensis.</title>
        <authorList>
            <person name="Ruckert C."/>
            <person name="Winkler A."/>
            <person name="Kalinowski J."/>
            <person name="Kampfer P."/>
            <person name="Glaeser S."/>
        </authorList>
    </citation>
    <scope>NUCLEOTIDE SEQUENCE [LARGE SCALE GENOMIC DNA]</scope>
    <source>
        <strain evidence="3 4">DSM 40224</strain>
    </source>
</reference>
<dbReference type="EC" id="4.2.3.-" evidence="2"/>
<comment type="cofactor">
    <cofactor evidence="2">
        <name>Mg(2+)</name>
        <dbReference type="ChEBI" id="CHEBI:18420"/>
    </cofactor>
</comment>
<dbReference type="GO" id="GO:0010333">
    <property type="term" value="F:terpene synthase activity"/>
    <property type="evidence" value="ECO:0007669"/>
    <property type="project" value="InterPro"/>
</dbReference>
<dbReference type="PANTHER" id="PTHR35201:SF4">
    <property type="entry name" value="BETA-PINACENE SYNTHASE-RELATED"/>
    <property type="match status" value="1"/>
</dbReference>
<evidence type="ECO:0000256" key="1">
    <source>
        <dbReference type="ARBA" id="ARBA00023239"/>
    </source>
</evidence>
<dbReference type="GO" id="GO:0046872">
    <property type="term" value="F:metal ion binding"/>
    <property type="evidence" value="ECO:0007669"/>
    <property type="project" value="UniProtKB-KW"/>
</dbReference>
<dbReference type="InterPro" id="IPR008949">
    <property type="entry name" value="Isoprenoid_synthase_dom_sf"/>
</dbReference>
<dbReference type="SUPFAM" id="SSF48576">
    <property type="entry name" value="Terpenoid synthases"/>
    <property type="match status" value="1"/>
</dbReference>
<evidence type="ECO:0000256" key="2">
    <source>
        <dbReference type="RuleBase" id="RU366034"/>
    </source>
</evidence>
<keyword evidence="2" id="KW-0460">Magnesium</keyword>
<dbReference type="Gene3D" id="1.10.600.10">
    <property type="entry name" value="Farnesyl Diphosphate Synthase"/>
    <property type="match status" value="1"/>
</dbReference>
<protein>
    <recommendedName>
        <fullName evidence="2">Terpene synthase</fullName>
        <ecNumber evidence="2">4.2.3.-</ecNumber>
    </recommendedName>
</protein>
<proteinExistence type="inferred from homology"/>
<gene>
    <name evidence="3" type="ORF">AQI95_39190</name>
</gene>
<dbReference type="AlphaFoldDB" id="A0A117PYW3"/>
<evidence type="ECO:0000313" key="4">
    <source>
        <dbReference type="Proteomes" id="UP000053127"/>
    </source>
</evidence>
<dbReference type="Proteomes" id="UP000053127">
    <property type="component" value="Unassembled WGS sequence"/>
</dbReference>
<keyword evidence="1 2" id="KW-0456">Lyase</keyword>
<dbReference type="OrthoDB" id="2989600at2"/>
<dbReference type="PANTHER" id="PTHR35201">
    <property type="entry name" value="TERPENE SYNTHASE"/>
    <property type="match status" value="1"/>
</dbReference>